<dbReference type="Gene3D" id="3.40.50.80">
    <property type="entry name" value="Nucleotide-binding domain of ferredoxin-NADP reductase (FNR) module"/>
    <property type="match status" value="1"/>
</dbReference>
<organism evidence="3 4">
    <name type="scientific">Streptomyces luteoverticillatus</name>
    <name type="common">Streptoverticillium luteoverticillatus</name>
    <dbReference type="NCBI Taxonomy" id="66425"/>
    <lineage>
        <taxon>Bacteria</taxon>
        <taxon>Bacillati</taxon>
        <taxon>Actinomycetota</taxon>
        <taxon>Actinomycetes</taxon>
        <taxon>Kitasatosporales</taxon>
        <taxon>Streptomycetaceae</taxon>
        <taxon>Streptomyces</taxon>
    </lineage>
</organism>
<dbReference type="Pfam" id="PF04954">
    <property type="entry name" value="SIP"/>
    <property type="match status" value="1"/>
</dbReference>
<gene>
    <name evidence="3" type="ORF">EKH77_06160</name>
</gene>
<accession>A0A3S9PER8</accession>
<evidence type="ECO:0000313" key="4">
    <source>
        <dbReference type="Proteomes" id="UP000267900"/>
    </source>
</evidence>
<protein>
    <submittedName>
        <fullName evidence="3">Siderophore-interacting protein</fullName>
    </submittedName>
</protein>
<dbReference type="PANTHER" id="PTHR30157:SF0">
    <property type="entry name" value="NADPH-DEPENDENT FERRIC-CHELATE REDUCTASE"/>
    <property type="match status" value="1"/>
</dbReference>
<name>A0A3S9PER8_STRLT</name>
<dbReference type="PANTHER" id="PTHR30157">
    <property type="entry name" value="FERRIC REDUCTASE, NADPH-DEPENDENT"/>
    <property type="match status" value="1"/>
</dbReference>
<reference evidence="3 4" key="1">
    <citation type="submission" date="2018-12" db="EMBL/GenBank/DDBJ databases">
        <title>The whole draft genome of Streptomyce luteoverticillatus CGMCC 15060.</title>
        <authorList>
            <person name="Feng Z."/>
            <person name="Chen G."/>
            <person name="Zhang J."/>
            <person name="Zhu H."/>
            <person name="Yu X."/>
            <person name="Zhang W."/>
            <person name="Zhang X."/>
        </authorList>
    </citation>
    <scope>NUCLEOTIDE SEQUENCE [LARGE SCALE GENOMIC DNA]</scope>
    <source>
        <strain evidence="3 4">CGMCC 15060</strain>
    </source>
</reference>
<dbReference type="InterPro" id="IPR017938">
    <property type="entry name" value="Riboflavin_synthase-like_b-brl"/>
</dbReference>
<dbReference type="PROSITE" id="PS51384">
    <property type="entry name" value="FAD_FR"/>
    <property type="match status" value="1"/>
</dbReference>
<dbReference type="GO" id="GO:0016491">
    <property type="term" value="F:oxidoreductase activity"/>
    <property type="evidence" value="ECO:0007669"/>
    <property type="project" value="InterPro"/>
</dbReference>
<dbReference type="SUPFAM" id="SSF63380">
    <property type="entry name" value="Riboflavin synthase domain-like"/>
    <property type="match status" value="1"/>
</dbReference>
<evidence type="ECO:0000256" key="1">
    <source>
        <dbReference type="SAM" id="MobiDB-lite"/>
    </source>
</evidence>
<dbReference type="AlphaFoldDB" id="A0A3S9PER8"/>
<evidence type="ECO:0000259" key="2">
    <source>
        <dbReference type="PROSITE" id="PS51384"/>
    </source>
</evidence>
<dbReference type="InterPro" id="IPR007037">
    <property type="entry name" value="SIP_rossman_dom"/>
</dbReference>
<dbReference type="FunFam" id="2.40.30.10:FF:000131">
    <property type="entry name" value="NADPH-dependent ferric siderophore reductase"/>
    <property type="match status" value="1"/>
</dbReference>
<dbReference type="Pfam" id="PF08021">
    <property type="entry name" value="FAD_binding_9"/>
    <property type="match status" value="1"/>
</dbReference>
<proteinExistence type="predicted"/>
<evidence type="ECO:0000313" key="3">
    <source>
        <dbReference type="EMBL" id="AZQ70860.1"/>
    </source>
</evidence>
<sequence length="286" mass="31484">MADRPVRKAPRLTRAHVLRTERLTPHMVRVVLGGEDLAEFGAGEATDHYVKLLFPVEGVAYPEPFDMEVIRRDLPRDQWPRTRTYTVRSFDRAARELAIDFVVHGDEGLAGPWAATAEPGAEIRMLGPGGAYAPDPAADWHLLAGDESALPAIAASLERMPEGAVVHAFVEVPGEDDKQKLELPDGVEVTWLTRDGAPVGAALVEAVRSLAFPAGDVQVFVHGEAGFVKELRRHLRVEREVPRERLSISGYWRRGHDEDGWQASKREWNQQVEAEQESGPATGAAA</sequence>
<dbReference type="RefSeq" id="WP_126913419.1">
    <property type="nucleotide sequence ID" value="NZ_CP034587.1"/>
</dbReference>
<keyword evidence="4" id="KW-1185">Reference proteome</keyword>
<dbReference type="Gene3D" id="2.40.30.10">
    <property type="entry name" value="Translation factors"/>
    <property type="match status" value="1"/>
</dbReference>
<dbReference type="FunFam" id="3.40.50.80:FF:000038">
    <property type="entry name" value="Vibriobactin utilization protein ViuB"/>
    <property type="match status" value="1"/>
</dbReference>
<feature type="region of interest" description="Disordered" evidence="1">
    <location>
        <begin position="262"/>
        <end position="286"/>
    </location>
</feature>
<dbReference type="CDD" id="cd06193">
    <property type="entry name" value="siderophore_interacting"/>
    <property type="match status" value="1"/>
</dbReference>
<dbReference type="InterPro" id="IPR017927">
    <property type="entry name" value="FAD-bd_FR_type"/>
</dbReference>
<feature type="domain" description="FAD-binding FR-type" evidence="2">
    <location>
        <begin position="10"/>
        <end position="135"/>
    </location>
</feature>
<dbReference type="InterPro" id="IPR039261">
    <property type="entry name" value="FNR_nucleotide-bd"/>
</dbReference>
<dbReference type="OrthoDB" id="3291337at2"/>
<dbReference type="InterPro" id="IPR039374">
    <property type="entry name" value="SIP_fam"/>
</dbReference>
<dbReference type="Proteomes" id="UP000267900">
    <property type="component" value="Chromosome"/>
</dbReference>
<dbReference type="InterPro" id="IPR013113">
    <property type="entry name" value="SIP_FAD-bd"/>
</dbReference>
<dbReference type="EMBL" id="CP034587">
    <property type="protein sequence ID" value="AZQ70860.1"/>
    <property type="molecule type" value="Genomic_DNA"/>
</dbReference>